<dbReference type="RefSeq" id="WP_045684649.1">
    <property type="nucleotide sequence ID" value="NZ_CP010803.1"/>
</dbReference>
<dbReference type="PATRIC" id="fig|1486262.3.peg.545"/>
<dbReference type="KEGG" id="mey:TM49_02625"/>
<dbReference type="EMBL" id="CP010803">
    <property type="protein sequence ID" value="AJY47874.1"/>
    <property type="molecule type" value="Genomic_DNA"/>
</dbReference>
<protein>
    <submittedName>
        <fullName evidence="4">Sulfatase</fullName>
    </submittedName>
</protein>
<dbReference type="CDD" id="cd16148">
    <property type="entry name" value="sulfatase_like"/>
    <property type="match status" value="1"/>
</dbReference>
<evidence type="ECO:0000259" key="3">
    <source>
        <dbReference type="Pfam" id="PF00884"/>
    </source>
</evidence>
<accession>A0A0D5LUH4</accession>
<dbReference type="Pfam" id="PF00884">
    <property type="entry name" value="Sulfatase"/>
    <property type="match status" value="1"/>
</dbReference>
<dbReference type="GO" id="GO:0005737">
    <property type="term" value="C:cytoplasm"/>
    <property type="evidence" value="ECO:0007669"/>
    <property type="project" value="TreeGrafter"/>
</dbReference>
<organism evidence="4 5">
    <name type="scientific">Martelella endophytica</name>
    <dbReference type="NCBI Taxonomy" id="1486262"/>
    <lineage>
        <taxon>Bacteria</taxon>
        <taxon>Pseudomonadati</taxon>
        <taxon>Pseudomonadota</taxon>
        <taxon>Alphaproteobacteria</taxon>
        <taxon>Hyphomicrobiales</taxon>
        <taxon>Aurantimonadaceae</taxon>
        <taxon>Martelella</taxon>
    </lineage>
</organism>
<name>A0A0D5LUH4_MAREN</name>
<dbReference type="AlphaFoldDB" id="A0A0D5LUH4"/>
<evidence type="ECO:0000256" key="2">
    <source>
        <dbReference type="ARBA" id="ARBA00022801"/>
    </source>
</evidence>
<feature type="domain" description="Sulfatase N-terminal" evidence="3">
    <location>
        <begin position="4"/>
        <end position="337"/>
    </location>
</feature>
<evidence type="ECO:0000256" key="1">
    <source>
        <dbReference type="ARBA" id="ARBA00022723"/>
    </source>
</evidence>
<dbReference type="InterPro" id="IPR017850">
    <property type="entry name" value="Alkaline_phosphatase_core_sf"/>
</dbReference>
<dbReference type="OrthoDB" id="9795675at2"/>
<evidence type="ECO:0000313" key="5">
    <source>
        <dbReference type="Proteomes" id="UP000032611"/>
    </source>
</evidence>
<sequence>MRSVLVLFDSLNRLALECYGGSLIATPNFNRLAARGVTFDSHYVGSLPCMPARRDMHTGRLSFMHRSWGPLEPFDNSMPELLKDAGVYTHLITDHFHYFEDGGATYHPRYSTWEFVRGQEYDAWKAKVKPPLERYRRDYSDRNYNGPKQANRLQHQVNRDFILKEEDFPAYQCFEKAFAFLDENRDADNWMLQLECFDPHEPFFAPKRFRDKVPTDYDGPILDWPQYVAVTESPEEIAEVRANYAALVAMCDEYLGKLLDYFDEHDLWKDTSLILTTDHGFLLSEHDWWGKNVTPYYEEIAHIPLIMHHPDLADRQGTRVYALTQTPDLMPTMLDVFSQPIPPETTGLSLFERMAGRPGDREVIFGMFGGPIGVTDGDYSYFLYPPDLGDESLREYTIMPTHLKSLFGIDELRTATMHPPMDFTKGVPVFSIAALTSARRPPGEYRKAFTGFETALYDLRQDPEQQQPIRDQAVEARLREAILGHLARHDATETFMNWMGLAVEEAAPSFKRR</sequence>
<dbReference type="HOGENOM" id="CLU_006332_14_0_5"/>
<dbReference type="GO" id="GO:0046872">
    <property type="term" value="F:metal ion binding"/>
    <property type="evidence" value="ECO:0007669"/>
    <property type="project" value="UniProtKB-KW"/>
</dbReference>
<proteinExistence type="predicted"/>
<keyword evidence="2" id="KW-0378">Hydrolase</keyword>
<dbReference type="GO" id="GO:0004423">
    <property type="term" value="F:iduronate-2-sulfatase activity"/>
    <property type="evidence" value="ECO:0007669"/>
    <property type="project" value="TreeGrafter"/>
</dbReference>
<keyword evidence="1" id="KW-0479">Metal-binding</keyword>
<dbReference type="Gene3D" id="3.40.720.10">
    <property type="entry name" value="Alkaline Phosphatase, subunit A"/>
    <property type="match status" value="1"/>
</dbReference>
<evidence type="ECO:0000313" key="4">
    <source>
        <dbReference type="EMBL" id="AJY47874.1"/>
    </source>
</evidence>
<dbReference type="SUPFAM" id="SSF53649">
    <property type="entry name" value="Alkaline phosphatase-like"/>
    <property type="match status" value="1"/>
</dbReference>
<dbReference type="STRING" id="1486262.TM49_02625"/>
<reference evidence="4 5" key="1">
    <citation type="journal article" date="2015" name="Genome Announc.">
        <title>Complete genome sequence of Martelella endophytica YC6887, which has antifungal activity associated with a halophyte.</title>
        <authorList>
            <person name="Khan A."/>
            <person name="Khan H."/>
            <person name="Chung E.J."/>
            <person name="Hossain M.T."/>
            <person name="Chung Y.R."/>
        </authorList>
    </citation>
    <scope>NUCLEOTIDE SEQUENCE [LARGE SCALE GENOMIC DNA]</scope>
    <source>
        <strain evidence="4">YC6887</strain>
    </source>
</reference>
<gene>
    <name evidence="4" type="ORF">TM49_02625</name>
</gene>
<keyword evidence="5" id="KW-1185">Reference proteome</keyword>
<dbReference type="Proteomes" id="UP000032611">
    <property type="component" value="Chromosome"/>
</dbReference>
<dbReference type="InterPro" id="IPR000917">
    <property type="entry name" value="Sulfatase_N"/>
</dbReference>
<dbReference type="PANTHER" id="PTHR45953">
    <property type="entry name" value="IDURONATE 2-SULFATASE"/>
    <property type="match status" value="1"/>
</dbReference>
<dbReference type="PANTHER" id="PTHR45953:SF1">
    <property type="entry name" value="IDURONATE 2-SULFATASE"/>
    <property type="match status" value="1"/>
</dbReference>